<dbReference type="SUPFAM" id="SSF140931">
    <property type="entry name" value="Fic-like"/>
    <property type="match status" value="1"/>
</dbReference>
<evidence type="ECO:0000313" key="2">
    <source>
        <dbReference type="EMBL" id="MBT1586764.1"/>
    </source>
</evidence>
<dbReference type="InterPro" id="IPR003812">
    <property type="entry name" value="Fido"/>
</dbReference>
<protein>
    <submittedName>
        <fullName evidence="2">Fic family protein</fullName>
    </submittedName>
</protein>
<organism evidence="2 3">
    <name type="scientific">Curtobacterium aurantiacum</name>
    <dbReference type="NCBI Taxonomy" id="3236919"/>
    <lineage>
        <taxon>Bacteria</taxon>
        <taxon>Bacillati</taxon>
        <taxon>Actinomycetota</taxon>
        <taxon>Actinomycetes</taxon>
        <taxon>Micrococcales</taxon>
        <taxon>Microbacteriaceae</taxon>
        <taxon>Curtobacterium</taxon>
    </lineage>
</organism>
<gene>
    <name evidence="2" type="ORF">KK097_02915</name>
</gene>
<dbReference type="Gene3D" id="1.10.3290.10">
    <property type="entry name" value="Fido-like domain"/>
    <property type="match status" value="1"/>
</dbReference>
<feature type="domain" description="Fido" evidence="1">
    <location>
        <begin position="138"/>
        <end position="287"/>
    </location>
</feature>
<dbReference type="EMBL" id="JAHEWS010000003">
    <property type="protein sequence ID" value="MBT1586764.1"/>
    <property type="molecule type" value="Genomic_DNA"/>
</dbReference>
<dbReference type="PROSITE" id="PS51459">
    <property type="entry name" value="FIDO"/>
    <property type="match status" value="1"/>
</dbReference>
<proteinExistence type="predicted"/>
<keyword evidence="3" id="KW-1185">Reference proteome</keyword>
<evidence type="ECO:0000313" key="3">
    <source>
        <dbReference type="Proteomes" id="UP001519641"/>
    </source>
</evidence>
<name>A0ABS5VCT4_9MICO</name>
<dbReference type="Pfam" id="PF02661">
    <property type="entry name" value="Fic"/>
    <property type="match status" value="1"/>
</dbReference>
<evidence type="ECO:0000259" key="1">
    <source>
        <dbReference type="PROSITE" id="PS51459"/>
    </source>
</evidence>
<comment type="caution">
    <text evidence="2">The sequence shown here is derived from an EMBL/GenBank/DDBJ whole genome shotgun (WGS) entry which is preliminary data.</text>
</comment>
<dbReference type="InterPro" id="IPR040198">
    <property type="entry name" value="Fido_containing"/>
</dbReference>
<accession>A0ABS5VCT4</accession>
<dbReference type="RefSeq" id="WP_214543637.1">
    <property type="nucleotide sequence ID" value="NZ_JAHEWS010000003.1"/>
</dbReference>
<sequence length="399" mass="42596">MADPSDTWPTHERTERPWRSAVRGCRDDRLVTTVRVSLPPSIAKARWTPDDGTVALLDRSATALRALDVHHGSRLAPLGSVLGRTEAVASSRIEDESASIDDLARALVGIRANPGATAVARASGAVEHLVSGADSGTVTEASLLEAHRLLMREDPVDGRYAGRYRDVQNWIDGGATPRDAVYVPPPPELVAPLMADLFAFVQRVDLHPIAQAAIAHAQFESIHPFTDGNGRIGRALIGAVLRRRGVTTTVTAPVATALAADRRRYFGHLEQYRDGRVTGFVVDLALAIGTVCDEATLSALLLAEHDADRVAGPCASGPHGVVGRALADDPVLTEAHLDTLLTADEVERVTHDLVLAGVLRPVTGRRRDRAWVAPAVAAELEAFEQRVHAAVGGRERTAA</sequence>
<dbReference type="PANTHER" id="PTHR13504:SF38">
    <property type="entry name" value="FIDO DOMAIN-CONTAINING PROTEIN"/>
    <property type="match status" value="1"/>
</dbReference>
<dbReference type="Proteomes" id="UP001519641">
    <property type="component" value="Unassembled WGS sequence"/>
</dbReference>
<dbReference type="InterPro" id="IPR036597">
    <property type="entry name" value="Fido-like_dom_sf"/>
</dbReference>
<dbReference type="PANTHER" id="PTHR13504">
    <property type="entry name" value="FIDO DOMAIN-CONTAINING PROTEIN DDB_G0283145"/>
    <property type="match status" value="1"/>
</dbReference>
<reference evidence="2 3" key="1">
    <citation type="submission" date="2021-05" db="EMBL/GenBank/DDBJ databases">
        <title>Whole genome sequence of Curtobacterium flaccumfaciens pv. flaccumfaciens strain CFBP 8819.</title>
        <authorList>
            <person name="Osdaghi E."/>
            <person name="Taghouti G."/>
            <person name="Portier P."/>
            <person name="Fazliarab A."/>
            <person name="Taghavi S.M."/>
            <person name="Briand M."/>
            <person name="Le-Saux M."/>
            <person name="Jacques M.-A."/>
        </authorList>
    </citation>
    <scope>NUCLEOTIDE SEQUENCE [LARGE SCALE GENOMIC DNA]</scope>
    <source>
        <strain evidence="2 3">CFBP 8819</strain>
    </source>
</reference>